<dbReference type="Pfam" id="PF00206">
    <property type="entry name" value="Lyase_1"/>
    <property type="match status" value="1"/>
</dbReference>
<evidence type="ECO:0000256" key="1">
    <source>
        <dbReference type="ARBA" id="ARBA00023239"/>
    </source>
</evidence>
<name>A0A645E0D2_9ZZZZ</name>
<dbReference type="GO" id="GO:0070626">
    <property type="term" value="F:(S)-2-(5-amino-1-(5-phospho-D-ribosyl)imidazole-4-carboxamido) succinate lyase (fumarate-forming) activity"/>
    <property type="evidence" value="ECO:0007669"/>
    <property type="project" value="TreeGrafter"/>
</dbReference>
<dbReference type="InterPro" id="IPR019468">
    <property type="entry name" value="AdenyloSucc_lyase_C"/>
</dbReference>
<dbReference type="InterPro" id="IPR008948">
    <property type="entry name" value="L-Aspartase-like"/>
</dbReference>
<keyword evidence="1 3" id="KW-0456">Lyase</keyword>
<organism evidence="3">
    <name type="scientific">bioreactor metagenome</name>
    <dbReference type="NCBI Taxonomy" id="1076179"/>
    <lineage>
        <taxon>unclassified sequences</taxon>
        <taxon>metagenomes</taxon>
        <taxon>ecological metagenomes</taxon>
    </lineage>
</organism>
<dbReference type="EMBL" id="VSSQ01041759">
    <property type="protein sequence ID" value="MPM95244.1"/>
    <property type="molecule type" value="Genomic_DNA"/>
</dbReference>
<gene>
    <name evidence="3" type="primary">purB_38</name>
    <name evidence="3" type="ORF">SDC9_142398</name>
</gene>
<evidence type="ECO:0000259" key="2">
    <source>
        <dbReference type="SMART" id="SM00998"/>
    </source>
</evidence>
<protein>
    <submittedName>
        <fullName evidence="3">Adenylosuccinate lyase</fullName>
        <ecNumber evidence="3">4.3.2.2</ecNumber>
    </submittedName>
</protein>
<dbReference type="InterPro" id="IPR020557">
    <property type="entry name" value="Fumarate_lyase_CS"/>
</dbReference>
<comment type="caution">
    <text evidence="3">The sequence shown here is derived from an EMBL/GenBank/DDBJ whole genome shotgun (WGS) entry which is preliminary data.</text>
</comment>
<dbReference type="Pfam" id="PF10397">
    <property type="entry name" value="ADSL_C"/>
    <property type="match status" value="1"/>
</dbReference>
<dbReference type="GO" id="GO:0044208">
    <property type="term" value="P:'de novo' AMP biosynthetic process"/>
    <property type="evidence" value="ECO:0007669"/>
    <property type="project" value="TreeGrafter"/>
</dbReference>
<dbReference type="Gene3D" id="1.20.200.10">
    <property type="entry name" value="Fumarase/aspartase (Central domain)"/>
    <property type="match status" value="1"/>
</dbReference>
<reference evidence="3" key="1">
    <citation type="submission" date="2019-08" db="EMBL/GenBank/DDBJ databases">
        <authorList>
            <person name="Kucharzyk K."/>
            <person name="Murdoch R.W."/>
            <person name="Higgins S."/>
            <person name="Loffler F."/>
        </authorList>
    </citation>
    <scope>NUCLEOTIDE SEQUENCE</scope>
</reference>
<dbReference type="EC" id="4.3.2.2" evidence="3"/>
<dbReference type="AlphaFoldDB" id="A0A645E0D2"/>
<proteinExistence type="predicted"/>
<accession>A0A645E0D2</accession>
<feature type="domain" description="Adenylosuccinate lyase C-terminal" evidence="2">
    <location>
        <begin position="127"/>
        <end position="210"/>
    </location>
</feature>
<sequence>MLGALSSVAQSAYKFGDDIRLLQHDGILSEPFESKQIGSSAMAYKQNPMRSERICSLSRFVIATALNAPLTASTQWLERTLDDSANRRLSLPEAFLATDAVLRLMANICAGLIVHEQANAKILGDALPFLATENLLMAGVQRGADRQALHEIIRTHSLAAKERLSCGEGNDLAGRLGNDPAFPLSLAEIQQQLDPARHIGRSIEQTDRFLAGHPVPESKPLQEIMV</sequence>
<dbReference type="SUPFAM" id="SSF48557">
    <property type="entry name" value="L-aspartase-like"/>
    <property type="match status" value="1"/>
</dbReference>
<dbReference type="GO" id="GO:0005829">
    <property type="term" value="C:cytosol"/>
    <property type="evidence" value="ECO:0007669"/>
    <property type="project" value="TreeGrafter"/>
</dbReference>
<dbReference type="PANTHER" id="PTHR43172:SF1">
    <property type="entry name" value="ADENYLOSUCCINATE LYASE"/>
    <property type="match status" value="1"/>
</dbReference>
<dbReference type="PANTHER" id="PTHR43172">
    <property type="entry name" value="ADENYLOSUCCINATE LYASE"/>
    <property type="match status" value="1"/>
</dbReference>
<evidence type="ECO:0000313" key="3">
    <source>
        <dbReference type="EMBL" id="MPM95244.1"/>
    </source>
</evidence>
<dbReference type="SMART" id="SM00998">
    <property type="entry name" value="ADSL_C"/>
    <property type="match status" value="1"/>
</dbReference>
<dbReference type="GO" id="GO:0004018">
    <property type="term" value="F:N6-(1,2-dicarboxyethyl)AMP AMP-lyase (fumarate-forming) activity"/>
    <property type="evidence" value="ECO:0007669"/>
    <property type="project" value="TreeGrafter"/>
</dbReference>
<dbReference type="Gene3D" id="1.10.40.30">
    <property type="entry name" value="Fumarase/aspartase (C-terminal domain)"/>
    <property type="match status" value="1"/>
</dbReference>
<dbReference type="InterPro" id="IPR022761">
    <property type="entry name" value="Fumarate_lyase_N"/>
</dbReference>
<dbReference type="PROSITE" id="PS00163">
    <property type="entry name" value="FUMARATE_LYASES"/>
    <property type="match status" value="1"/>
</dbReference>